<keyword evidence="2" id="KW-1185">Reference proteome</keyword>
<name>A0ABQ1RJ59_9MICO</name>
<dbReference type="EMBL" id="BMCM01000002">
    <property type="protein sequence ID" value="GGD72287.1"/>
    <property type="molecule type" value="Genomic_DNA"/>
</dbReference>
<accession>A0ABQ1RJ59</accession>
<dbReference type="Proteomes" id="UP000629365">
    <property type="component" value="Unassembled WGS sequence"/>
</dbReference>
<dbReference type="Gene3D" id="3.40.50.12580">
    <property type="match status" value="1"/>
</dbReference>
<comment type="caution">
    <text evidence="1">The sequence shown here is derived from an EMBL/GenBank/DDBJ whole genome shotgun (WGS) entry which is preliminary data.</text>
</comment>
<proteinExistence type="predicted"/>
<evidence type="ECO:0000313" key="2">
    <source>
        <dbReference type="Proteomes" id="UP000629365"/>
    </source>
</evidence>
<gene>
    <name evidence="1" type="ORF">GCM10007269_14270</name>
</gene>
<dbReference type="SUPFAM" id="SSF53756">
    <property type="entry name" value="UDP-Glycosyltransferase/glycogen phosphorylase"/>
    <property type="match status" value="1"/>
</dbReference>
<reference evidence="2" key="1">
    <citation type="journal article" date="2019" name="Int. J. Syst. Evol. Microbiol.">
        <title>The Global Catalogue of Microorganisms (GCM) 10K type strain sequencing project: providing services to taxonomists for standard genome sequencing and annotation.</title>
        <authorList>
            <consortium name="The Broad Institute Genomics Platform"/>
            <consortium name="The Broad Institute Genome Sequencing Center for Infectious Disease"/>
            <person name="Wu L."/>
            <person name="Ma J."/>
        </authorList>
    </citation>
    <scope>NUCLEOTIDE SEQUENCE [LARGE SCALE GENOMIC DNA]</scope>
    <source>
        <strain evidence="2">CCM 7640</strain>
    </source>
</reference>
<dbReference type="InterPro" id="IPR043148">
    <property type="entry name" value="TagF_C"/>
</dbReference>
<organism evidence="1 2">
    <name type="scientific">Microbacterium murale</name>
    <dbReference type="NCBI Taxonomy" id="1081040"/>
    <lineage>
        <taxon>Bacteria</taxon>
        <taxon>Bacillati</taxon>
        <taxon>Actinomycetota</taxon>
        <taxon>Actinomycetes</taxon>
        <taxon>Micrococcales</taxon>
        <taxon>Microbacteriaceae</taxon>
        <taxon>Microbacterium</taxon>
    </lineage>
</organism>
<evidence type="ECO:0000313" key="1">
    <source>
        <dbReference type="EMBL" id="GGD72287.1"/>
    </source>
</evidence>
<sequence length="468" mass="51662">MQSLLDLEDAAPDELLEVLPGSTVPFWAQVRMQIAWALSEETTGSVAVKTDDWTRWKEAKRLAKAFLPNRWDARQFARRHDVMFYVGGGTLSTSDGRARNWLVDDFAETSGNATIVQRRPLPSPIGRPAFTPTLSMEGGTARSRLWARGYTTPPETVKAIDRLMKAFAQRLGVSDDQIAGIRSRVMRAEAHRPYELAELRHVLGRVKPRVVIMDTASYTYNGETVGVFKDAGAYVAEPQHGWIGPSHAAYNYGRVFKHPSLLRGLPDEVLTFGDFWSESVRMPVPVTAIGKPHLENRVRSAPANRPRQILVISSRAEPEATDAFVMDLRAAVDADWNIVFRPHPAERGAVESRYPLIVQDDRVSIDRASDVYESLAEARVVVGVASTVLFEAVAFGCQVVARENAFAASIIGDTFGPRVQTASEVAERIAGTEHSSSTSAATDPYIWRPDAVEGYRAWLAGRLSLSTS</sequence>
<protein>
    <submittedName>
        <fullName evidence="1">Uncharacterized protein</fullName>
    </submittedName>
</protein>